<keyword evidence="3" id="KW-1185">Reference proteome</keyword>
<feature type="compositionally biased region" description="Low complexity" evidence="1">
    <location>
        <begin position="16"/>
        <end position="41"/>
    </location>
</feature>
<proteinExistence type="predicted"/>
<gene>
    <name evidence="2" type="ORF">IDM48_10540</name>
</gene>
<evidence type="ECO:0000313" key="2">
    <source>
        <dbReference type="EMBL" id="QNV41090.1"/>
    </source>
</evidence>
<reference evidence="2 3" key="1">
    <citation type="submission" date="2020-09" db="EMBL/GenBank/DDBJ databases">
        <title>Investigation of environmental microbe.</title>
        <authorList>
            <person name="Ou Y."/>
            <person name="Kang Q."/>
        </authorList>
    </citation>
    <scope>NUCLEOTIDE SEQUENCE [LARGE SCALE GENOMIC DNA]</scope>
    <source>
        <strain evidence="2 3">KJZ-9</strain>
    </source>
</reference>
<dbReference type="EMBL" id="CP061538">
    <property type="protein sequence ID" value="QNV41090.1"/>
    <property type="molecule type" value="Genomic_DNA"/>
</dbReference>
<evidence type="ECO:0000313" key="3">
    <source>
        <dbReference type="Proteomes" id="UP000516421"/>
    </source>
</evidence>
<accession>A0A7H2BN44</accession>
<organism evidence="2 3">
    <name type="scientific">Rothia amarae</name>
    <dbReference type="NCBI Taxonomy" id="169480"/>
    <lineage>
        <taxon>Bacteria</taxon>
        <taxon>Bacillati</taxon>
        <taxon>Actinomycetota</taxon>
        <taxon>Actinomycetes</taxon>
        <taxon>Micrococcales</taxon>
        <taxon>Micrococcaceae</taxon>
        <taxon>Rothia</taxon>
    </lineage>
</organism>
<sequence length="312" mass="34189">MIFSGCGANSENTQDSNASSSAATESSASKESPAASSSSISDETNQKPAELFGGGTEIFPDRRFVALYGSPENASLGVLGEYSPQEAVKQAKTLAEQYQPFSKEPVQPAFEIIATVASSEAGEDGDYSRELSVKKLLPLIEEAEKNGVYVILDLQPGHDTFPHQVKQYEELLKRPNVGIGLDPEWRLAPGQMHLQQIGSVDAAEVNEALEVVADVVKQEKLPQKLVVLHQFTQTMITNRELIDTSHPELALTIHADGHGTPDLKKDTYNALLQGLSPEIYPSWKNFYDEDTPTLSPEQTYNLNPKPWVVTYQ</sequence>
<name>A0A7H2BN44_9MICC</name>
<dbReference type="AlphaFoldDB" id="A0A7H2BN44"/>
<dbReference type="KEGG" id="rama:IDM48_10540"/>
<evidence type="ECO:0000256" key="1">
    <source>
        <dbReference type="SAM" id="MobiDB-lite"/>
    </source>
</evidence>
<protein>
    <recommendedName>
        <fullName evidence="4">Lipoprotein</fullName>
    </recommendedName>
</protein>
<dbReference type="Proteomes" id="UP000516421">
    <property type="component" value="Chromosome"/>
</dbReference>
<feature type="region of interest" description="Disordered" evidence="1">
    <location>
        <begin position="1"/>
        <end position="54"/>
    </location>
</feature>
<evidence type="ECO:0008006" key="4">
    <source>
        <dbReference type="Google" id="ProtNLM"/>
    </source>
</evidence>